<dbReference type="InterPro" id="IPR014776">
    <property type="entry name" value="4pyrrole_Mease_sub2"/>
</dbReference>
<dbReference type="PANTHER" id="PTHR46111">
    <property type="entry name" value="RIBOSOMAL RNA SMALL SUBUNIT METHYLTRANSFERASE I"/>
    <property type="match status" value="1"/>
</dbReference>
<accession>A0A2S0NJV5</accession>
<dbReference type="CDD" id="cd11648">
    <property type="entry name" value="RsmI"/>
    <property type="match status" value="1"/>
</dbReference>
<dbReference type="InterPro" id="IPR000878">
    <property type="entry name" value="4pyrrol_Mease"/>
</dbReference>
<dbReference type="InterPro" id="IPR014777">
    <property type="entry name" value="4pyrrole_Mease_sub1"/>
</dbReference>
<dbReference type="NCBIfam" id="TIGR00096">
    <property type="entry name" value="16S rRNA (cytidine(1402)-2'-O)-methyltransferase"/>
    <property type="match status" value="1"/>
</dbReference>
<dbReference type="RefSeq" id="WP_303662623.1">
    <property type="nucleotide sequence ID" value="NZ_CP027019.1"/>
</dbReference>
<feature type="domain" description="Tetrapyrrole methylase" evidence="7">
    <location>
        <begin position="13"/>
        <end position="217"/>
    </location>
</feature>
<evidence type="ECO:0000313" key="9">
    <source>
        <dbReference type="Proteomes" id="UP000239250"/>
    </source>
</evidence>
<dbReference type="GO" id="GO:0008168">
    <property type="term" value="F:methyltransferase activity"/>
    <property type="evidence" value="ECO:0007669"/>
    <property type="project" value="UniProtKB-KW"/>
</dbReference>
<dbReference type="InterPro" id="IPR035996">
    <property type="entry name" value="4pyrrol_Methylase_sf"/>
</dbReference>
<keyword evidence="1" id="KW-0963">Cytoplasm</keyword>
<dbReference type="SUPFAM" id="SSF53790">
    <property type="entry name" value="Tetrapyrrole methylase"/>
    <property type="match status" value="1"/>
</dbReference>
<name>A0A2S0NJV5_9MOLU</name>
<evidence type="ECO:0000256" key="5">
    <source>
        <dbReference type="ARBA" id="ARBA00022691"/>
    </source>
</evidence>
<evidence type="ECO:0000313" key="8">
    <source>
        <dbReference type="EMBL" id="AVP49295.1"/>
    </source>
</evidence>
<dbReference type="AlphaFoldDB" id="A0A2S0NJV5"/>
<dbReference type="EMBL" id="CP027019">
    <property type="protein sequence ID" value="AVP49295.1"/>
    <property type="molecule type" value="Genomic_DNA"/>
</dbReference>
<dbReference type="GO" id="GO:0006364">
    <property type="term" value="P:rRNA processing"/>
    <property type="evidence" value="ECO:0007669"/>
    <property type="project" value="UniProtKB-KW"/>
</dbReference>
<dbReference type="Gene3D" id="3.30.950.10">
    <property type="entry name" value="Methyltransferase, Cobalt-precorrin-4 Transmethylase, Domain 2"/>
    <property type="match status" value="1"/>
</dbReference>
<reference evidence="9" key="1">
    <citation type="submission" date="2018-02" db="EMBL/GenBank/DDBJ databases">
        <title>Firefly genomes illuminate parallel origins of bioluminescence in beetles.</title>
        <authorList>
            <person name="Fallon T.R."/>
            <person name="Lower S.E.S."/>
            <person name="Behringer M."/>
            <person name="Weng J.-K."/>
        </authorList>
    </citation>
    <scope>NUCLEOTIDE SEQUENCE [LARGE SCALE GENOMIC DNA]</scope>
</reference>
<evidence type="ECO:0000256" key="1">
    <source>
        <dbReference type="ARBA" id="ARBA00022490"/>
    </source>
</evidence>
<evidence type="ECO:0000256" key="4">
    <source>
        <dbReference type="ARBA" id="ARBA00022679"/>
    </source>
</evidence>
<keyword evidence="6" id="KW-0812">Transmembrane</keyword>
<dbReference type="InterPro" id="IPR018063">
    <property type="entry name" value="SAM_MeTrfase_RsmI_CS"/>
</dbReference>
<keyword evidence="6" id="KW-0472">Membrane</keyword>
<dbReference type="Proteomes" id="UP000239250">
    <property type="component" value="Chromosome"/>
</dbReference>
<sequence length="295" mass="33938">MINQNTFKNDAPTIYLVGTPIGNLDDFSYRAISILKTVDVIFCEDTRTSKTLFKKYQIDKPLISLNKVNELEKIDQIIKRLENHQNIAIVSDAGAPIISDPGAIVISKIRALNPDFNVTAINVGPAYIHALVIAGYTNISNLFYGFIRNKNLKAKKEEIQQVLNKYSNDHLIVFYESVHRIKDTIKTLMNINPHQDLMVARELTKINEQIIQGNIVEVNDFIQSEAFVEKGEFVLVLDVNKHENFEMDDTQLFELVEKYLNEGYKLKRASEMISDLYDLKKNEIYNKYIKMKKNS</sequence>
<proteinExistence type="predicted"/>
<dbReference type="PIRSF" id="PIRSF005917">
    <property type="entry name" value="MTase_YraL"/>
    <property type="match status" value="1"/>
</dbReference>
<protein>
    <submittedName>
        <fullName evidence="8">16S rRNA (Cytidine(1402)-2'-O)-methyltransferase</fullName>
    </submittedName>
</protein>
<keyword evidence="6" id="KW-1133">Transmembrane helix</keyword>
<gene>
    <name evidence="8" type="primary">rsmI</name>
    <name evidence="8" type="ORF">C5T88_01720</name>
</gene>
<keyword evidence="4 8" id="KW-0808">Transferase</keyword>
<dbReference type="InterPro" id="IPR008189">
    <property type="entry name" value="rRNA_ssu_MeTfrase_I"/>
</dbReference>
<dbReference type="PROSITE" id="PS01296">
    <property type="entry name" value="RSMI"/>
    <property type="match status" value="1"/>
</dbReference>
<dbReference type="Pfam" id="PF00590">
    <property type="entry name" value="TP_methylase"/>
    <property type="match status" value="1"/>
</dbReference>
<evidence type="ECO:0000259" key="7">
    <source>
        <dbReference type="Pfam" id="PF00590"/>
    </source>
</evidence>
<evidence type="ECO:0000256" key="3">
    <source>
        <dbReference type="ARBA" id="ARBA00022603"/>
    </source>
</evidence>
<evidence type="ECO:0000256" key="2">
    <source>
        <dbReference type="ARBA" id="ARBA00022552"/>
    </source>
</evidence>
<evidence type="ECO:0000256" key="6">
    <source>
        <dbReference type="SAM" id="Phobius"/>
    </source>
</evidence>
<keyword evidence="5" id="KW-0949">S-adenosyl-L-methionine</keyword>
<feature type="transmembrane region" description="Helical" evidence="6">
    <location>
        <begin position="126"/>
        <end position="147"/>
    </location>
</feature>
<keyword evidence="3 8" id="KW-0489">Methyltransferase</keyword>
<organism evidence="8 9">
    <name type="scientific">Williamsoniiplasma luminosum</name>
    <dbReference type="NCBI Taxonomy" id="214888"/>
    <lineage>
        <taxon>Bacteria</taxon>
        <taxon>Bacillati</taxon>
        <taxon>Mycoplasmatota</taxon>
        <taxon>Mollicutes</taxon>
        <taxon>Entomoplasmatales</taxon>
        <taxon>Williamsoniiplasma</taxon>
    </lineage>
</organism>
<dbReference type="PANTHER" id="PTHR46111:SF1">
    <property type="entry name" value="RIBOSOMAL RNA SMALL SUBUNIT METHYLTRANSFERASE I"/>
    <property type="match status" value="1"/>
</dbReference>
<dbReference type="GO" id="GO:0032259">
    <property type="term" value="P:methylation"/>
    <property type="evidence" value="ECO:0007669"/>
    <property type="project" value="UniProtKB-KW"/>
</dbReference>
<dbReference type="Gene3D" id="3.40.1010.10">
    <property type="entry name" value="Cobalt-precorrin-4 Transmethylase, Domain 1"/>
    <property type="match status" value="1"/>
</dbReference>
<keyword evidence="2" id="KW-0698">rRNA processing</keyword>